<dbReference type="Proteomes" id="UP000694545">
    <property type="component" value="Unplaced"/>
</dbReference>
<keyword evidence="3" id="KW-0238">DNA-binding</keyword>
<proteinExistence type="predicted"/>
<dbReference type="CDD" id="cd00130">
    <property type="entry name" value="PAS"/>
    <property type="match status" value="1"/>
</dbReference>
<keyword evidence="4" id="KW-0804">Transcription</keyword>
<sequence length="561" mass="64185">MVLPSLHVWGRTDVIHQNIYDYIHVDDRQDFCRQLHWAMNPPQLAPEQRVQTETGEELILNTMLKAQESENMLTDFSSFLTRCFTCRIRCLLDSTSGFLTMHFQGKLKFLYGQKKKSSSGAILPPQLSLFCIVVPLLLPSVTDMKLKGLFVKAKCKSDHLATTNTKQVQMYFLTPILYTTLHWGLCSLKQRKNRENGISLMKLQANEDHWVWIQAGTQVQCRNDSHQKIPNSIASMKGNREALGQMKHNKWIPRKKEQDSIKVKFEPNTDDNEPSIQQEFVNPTLSLFGVQHSNSGNGIWTSRNPSSSCSRSQRNENTCSNKPPRPFFNRDQHLFKNCQPYPSLQQFTANNYSGEYMKLQRPPVSPETLYNGGLTCNMLIKTENDSDSENIANSYTISPSCVWIDENSTVKKQSVHFPSRVHLKTELDHTEQSSPYQTPKHCVYPPYNWQHIVMHQTNNISKNGLGKMMHNKETTPLGPQNPICIETVENMQGSYYCNQFYNPSLIDERGLNSQFLKTNSEFKNTNFIQTVKHEPLDSPPISGSGQNGAQITFPEMSSNHP</sequence>
<evidence type="ECO:0000313" key="8">
    <source>
        <dbReference type="Proteomes" id="UP000694545"/>
    </source>
</evidence>
<evidence type="ECO:0000256" key="4">
    <source>
        <dbReference type="ARBA" id="ARBA00023163"/>
    </source>
</evidence>
<keyword evidence="2" id="KW-0805">Transcription regulation</keyword>
<dbReference type="GO" id="GO:0000976">
    <property type="term" value="F:transcription cis-regulatory region binding"/>
    <property type="evidence" value="ECO:0007669"/>
    <property type="project" value="TreeGrafter"/>
</dbReference>
<evidence type="ECO:0000256" key="5">
    <source>
        <dbReference type="ARBA" id="ARBA00023242"/>
    </source>
</evidence>
<evidence type="ECO:0000256" key="3">
    <source>
        <dbReference type="ARBA" id="ARBA00023125"/>
    </source>
</evidence>
<dbReference type="GO" id="GO:0006805">
    <property type="term" value="P:xenobiotic metabolic process"/>
    <property type="evidence" value="ECO:0007669"/>
    <property type="project" value="InterPro"/>
</dbReference>
<name>A0A8D2J653_VARKO</name>
<evidence type="ECO:0000256" key="1">
    <source>
        <dbReference type="ARBA" id="ARBA00004123"/>
    </source>
</evidence>
<reference evidence="7" key="2">
    <citation type="submission" date="2025-09" db="UniProtKB">
        <authorList>
            <consortium name="Ensembl"/>
        </authorList>
    </citation>
    <scope>IDENTIFICATION</scope>
</reference>
<accession>A0A8D2J653</accession>
<dbReference type="Gene3D" id="3.30.450.20">
    <property type="entry name" value="PAS domain"/>
    <property type="match status" value="1"/>
</dbReference>
<dbReference type="PANTHER" id="PTHR10649">
    <property type="entry name" value="ARYL HYDROCARBON RECEPTOR"/>
    <property type="match status" value="1"/>
</dbReference>
<protein>
    <recommendedName>
        <fullName evidence="9">Aryl hydrocarbon receptor repressor</fullName>
    </recommendedName>
</protein>
<feature type="region of interest" description="Disordered" evidence="6">
    <location>
        <begin position="296"/>
        <end position="326"/>
    </location>
</feature>
<dbReference type="GO" id="GO:0005634">
    <property type="term" value="C:nucleus"/>
    <property type="evidence" value="ECO:0007669"/>
    <property type="project" value="UniProtKB-SubCell"/>
</dbReference>
<dbReference type="Ensembl" id="ENSVKKT00000011177.1">
    <property type="protein sequence ID" value="ENSVKKP00000010915.1"/>
    <property type="gene ID" value="ENSVKKG00000007667.1"/>
</dbReference>
<reference evidence="7" key="1">
    <citation type="submission" date="2025-08" db="UniProtKB">
        <authorList>
            <consortium name="Ensembl"/>
        </authorList>
    </citation>
    <scope>IDENTIFICATION</scope>
</reference>
<evidence type="ECO:0000313" key="7">
    <source>
        <dbReference type="Ensembl" id="ENSVKKP00000010915.1"/>
    </source>
</evidence>
<keyword evidence="8" id="KW-1185">Reference proteome</keyword>
<dbReference type="GO" id="GO:0004879">
    <property type="term" value="F:nuclear receptor activity"/>
    <property type="evidence" value="ECO:0007669"/>
    <property type="project" value="TreeGrafter"/>
</dbReference>
<evidence type="ECO:0000256" key="2">
    <source>
        <dbReference type="ARBA" id="ARBA00023015"/>
    </source>
</evidence>
<dbReference type="InterPro" id="IPR000014">
    <property type="entry name" value="PAS"/>
</dbReference>
<dbReference type="OMA" id="NEDQWVW"/>
<dbReference type="GO" id="GO:0034751">
    <property type="term" value="C:aryl hydrocarbon receptor complex"/>
    <property type="evidence" value="ECO:0007669"/>
    <property type="project" value="TreeGrafter"/>
</dbReference>
<comment type="subcellular location">
    <subcellularLocation>
        <location evidence="1">Nucleus</location>
    </subcellularLocation>
</comment>
<dbReference type="PANTHER" id="PTHR10649:SF3">
    <property type="entry name" value="ARYL HYDROCARBON RECEPTOR REPRESSOR"/>
    <property type="match status" value="1"/>
</dbReference>
<dbReference type="InterPro" id="IPR039091">
    <property type="entry name" value="AHR/AHRR"/>
</dbReference>
<organism evidence="7 8">
    <name type="scientific">Varanus komodoensis</name>
    <name type="common">Komodo dragon</name>
    <dbReference type="NCBI Taxonomy" id="61221"/>
    <lineage>
        <taxon>Eukaryota</taxon>
        <taxon>Metazoa</taxon>
        <taxon>Chordata</taxon>
        <taxon>Craniata</taxon>
        <taxon>Vertebrata</taxon>
        <taxon>Euteleostomi</taxon>
        <taxon>Lepidosauria</taxon>
        <taxon>Squamata</taxon>
        <taxon>Bifurcata</taxon>
        <taxon>Unidentata</taxon>
        <taxon>Episquamata</taxon>
        <taxon>Toxicofera</taxon>
        <taxon>Anguimorpha</taxon>
        <taxon>Paleoanguimorpha</taxon>
        <taxon>Varanoidea</taxon>
        <taxon>Varanidae</taxon>
        <taxon>Varanus</taxon>
    </lineage>
</organism>
<evidence type="ECO:0008006" key="9">
    <source>
        <dbReference type="Google" id="ProtNLM"/>
    </source>
</evidence>
<evidence type="ECO:0000256" key="6">
    <source>
        <dbReference type="SAM" id="MobiDB-lite"/>
    </source>
</evidence>
<feature type="compositionally biased region" description="Low complexity" evidence="6">
    <location>
        <begin position="302"/>
        <end position="317"/>
    </location>
</feature>
<feature type="compositionally biased region" description="Polar residues" evidence="6">
    <location>
        <begin position="541"/>
        <end position="561"/>
    </location>
</feature>
<dbReference type="AlphaFoldDB" id="A0A8D2J653"/>
<feature type="region of interest" description="Disordered" evidence="6">
    <location>
        <begin position="534"/>
        <end position="561"/>
    </location>
</feature>
<keyword evidence="5" id="KW-0539">Nucleus</keyword>